<sequence length="179" mass="19854">MLTIFLVNATTIIGFLFVGMCMTVYQLSIYATLNDSAFDTNNADGKCLEKTVMNILLANSMIDLVACIVSTLGFGFAIFFAMPGDPPGYQSLELRLVNICNWVIRITFLLVNIGLLGAMSAYVWGSNCKTLGRNGFFGYMQTLLIIVWVSPTFVILSSIIFVGIFELLLLIKRFIDSRK</sequence>
<keyword evidence="1" id="KW-1133">Transmembrane helix</keyword>
<feature type="transmembrane region" description="Helical" evidence="1">
    <location>
        <begin position="102"/>
        <end position="125"/>
    </location>
</feature>
<evidence type="ECO:0000313" key="2">
    <source>
        <dbReference type="EMBL" id="KAL0487247.1"/>
    </source>
</evidence>
<keyword evidence="1 2" id="KW-0812">Transmembrane</keyword>
<accession>A0AAW2ZBI3</accession>
<protein>
    <submittedName>
        <fullName evidence="2">5 TM domain-containing transmembrane protein</fullName>
    </submittedName>
</protein>
<organism evidence="2 3">
    <name type="scientific">Acrasis kona</name>
    <dbReference type="NCBI Taxonomy" id="1008807"/>
    <lineage>
        <taxon>Eukaryota</taxon>
        <taxon>Discoba</taxon>
        <taxon>Heterolobosea</taxon>
        <taxon>Tetramitia</taxon>
        <taxon>Eutetramitia</taxon>
        <taxon>Acrasidae</taxon>
        <taxon>Acrasis</taxon>
    </lineage>
</organism>
<feature type="transmembrane region" description="Helical" evidence="1">
    <location>
        <begin position="53"/>
        <end position="81"/>
    </location>
</feature>
<name>A0AAW2ZBI3_9EUKA</name>
<feature type="transmembrane region" description="Helical" evidence="1">
    <location>
        <begin position="12"/>
        <end position="33"/>
    </location>
</feature>
<evidence type="ECO:0000256" key="1">
    <source>
        <dbReference type="SAM" id="Phobius"/>
    </source>
</evidence>
<dbReference type="Proteomes" id="UP001431209">
    <property type="component" value="Unassembled WGS sequence"/>
</dbReference>
<proteinExistence type="predicted"/>
<dbReference type="EMBL" id="JAOPGA020001325">
    <property type="protein sequence ID" value="KAL0487247.1"/>
    <property type="molecule type" value="Genomic_DNA"/>
</dbReference>
<gene>
    <name evidence="2" type="ORF">AKO1_001118</name>
</gene>
<comment type="caution">
    <text evidence="2">The sequence shown here is derived from an EMBL/GenBank/DDBJ whole genome shotgun (WGS) entry which is preliminary data.</text>
</comment>
<keyword evidence="1" id="KW-0472">Membrane</keyword>
<feature type="transmembrane region" description="Helical" evidence="1">
    <location>
        <begin position="145"/>
        <end position="171"/>
    </location>
</feature>
<keyword evidence="3" id="KW-1185">Reference proteome</keyword>
<evidence type="ECO:0000313" key="3">
    <source>
        <dbReference type="Proteomes" id="UP001431209"/>
    </source>
</evidence>
<dbReference type="AlphaFoldDB" id="A0AAW2ZBI3"/>
<reference evidence="2 3" key="1">
    <citation type="submission" date="2024-03" db="EMBL/GenBank/DDBJ databases">
        <title>The Acrasis kona genome and developmental transcriptomes reveal deep origins of eukaryotic multicellular pathways.</title>
        <authorList>
            <person name="Sheikh S."/>
            <person name="Fu C.-J."/>
            <person name="Brown M.W."/>
            <person name="Baldauf S.L."/>
        </authorList>
    </citation>
    <scope>NUCLEOTIDE SEQUENCE [LARGE SCALE GENOMIC DNA]</scope>
    <source>
        <strain evidence="2 3">ATCC MYA-3509</strain>
    </source>
</reference>